<dbReference type="GO" id="GO:0005634">
    <property type="term" value="C:nucleus"/>
    <property type="evidence" value="ECO:0007669"/>
    <property type="project" value="UniProtKB-SubCell"/>
</dbReference>
<dbReference type="InterPro" id="IPR027417">
    <property type="entry name" value="P-loop_NTPase"/>
</dbReference>
<keyword evidence="7" id="KW-0131">Cell cycle</keyword>
<dbReference type="SMART" id="SM00968">
    <property type="entry name" value="SMC_hinge"/>
    <property type="match status" value="1"/>
</dbReference>
<dbReference type="InterPro" id="IPR041741">
    <property type="entry name" value="SMC3_ABC_euk"/>
</dbReference>
<dbReference type="Pfam" id="PF06470">
    <property type="entry name" value="SMC_hinge"/>
    <property type="match status" value="1"/>
</dbReference>
<dbReference type="GO" id="GO:0005694">
    <property type="term" value="C:chromosome"/>
    <property type="evidence" value="ECO:0007669"/>
    <property type="project" value="InterPro"/>
</dbReference>
<dbReference type="InterPro" id="IPR003395">
    <property type="entry name" value="RecF/RecN/SMC_N"/>
</dbReference>
<proteinExistence type="inferred from homology"/>
<evidence type="ECO:0000256" key="8">
    <source>
        <dbReference type="PIRNR" id="PIRNR005719"/>
    </source>
</evidence>
<protein>
    <recommendedName>
        <fullName evidence="8">Structural maintenance of chromosomes protein</fullName>
    </recommendedName>
</protein>
<comment type="caution">
    <text evidence="11">The sequence shown here is derived from an EMBL/GenBank/DDBJ whole genome shotgun (WGS) entry which is preliminary data.</text>
</comment>
<dbReference type="GO" id="GO:0016887">
    <property type="term" value="F:ATP hydrolysis activity"/>
    <property type="evidence" value="ECO:0007669"/>
    <property type="project" value="InterPro"/>
</dbReference>
<dbReference type="GO" id="GO:0007059">
    <property type="term" value="P:chromosome segregation"/>
    <property type="evidence" value="ECO:0007669"/>
    <property type="project" value="UniProtKB-ARBA"/>
</dbReference>
<feature type="coiled-coil region" evidence="9">
    <location>
        <begin position="807"/>
        <end position="937"/>
    </location>
</feature>
<sequence>MHIKRITIQGFKTYKNTTVIEDLSPNLNVVVGRNGLGKSNFFSAIRFVLSDAYTHMTREERQGLIHEGSGTVMSAYVEIAFDNSDRRFPIQKDEVSIRRTIGLKKDDYSMDGRAATRSDIMNLLESAGFSRLNPYYIVPQGRITSLTNSKDAERLQLLKEVSGAKMFEAKLRESNKEMTHSQFKMERIDDSMEKLEEKISDLQLELDNLKEFQQLEKNKKIYEFNIFDRELKSLSALIEEHEEEYEEIASSSRKDISDLEKREESCQNIQLSIDELDSSIKVAALEAELAKADESRILEAIAAKKAEEAGIANRLASQQSMEGDDAVKLDQLVEKLEKNNAILSEQHYPKLSTLKEEERRISSEITELSNTSRSILAKQSRFLDSGLKSERDGWLQGEIDHLQTDLAARQTRLDALKASLQENEEQHLECVNHLEELRASIDDDQHQQNLHAAEEAERVAKLKVLTLMEEKKQLVREEIKLRSLRDSAEHEYANATHKVAQTMDRSQAKALEAVNDITEKFGLQDSVFGPLVELFSVSDKYKTAIEVVAGNSLFHVVVDTDETALILMKELTRSKAGRITIMPLNRIHAPPVTFPDQEEHEFIPLIKKIKHNHELVGKAIQQVFGKTIICNNLHRGSELARKHGLNAITLDGDRASTKGVLTGGFRHYKHARLDSLKLQSRKKAEVIRLSQELKQCEIKLKELDQEVVRATAMLDTSTKEYELQKSSLEPQKLDLTKILSKKLTLEREIHTCKSICATMSEAVMSLQDKIEQYRTEMAADFTSILTAHEESRLRDISTRLPQIEEEYNSIVTEVAVLETEIAELENTSAKYNSQIKVLKVSTQSESMKAEESNLLILRNEIAALEAQIEQVSEKAAASEATLAGLHGKRDDKKKELEKANKKQAALLAKIEMASKKAEKLLVKKAISDKRREELQEKICALGALPEEAFQKSAFEDISLDAIFRNLDQIHSELKKYDHINKKALEQYSTFAKEREDLIARKEELEESKVSIENLVVSLEQQKDNAIKKSFSEVSKSFSAIFEKLVPIGKGELVMRTKDDRDNTQNDSIENYIGVSILVSFNSKEDEQQQIEQLSGGQKSLCAIALILAIQKCDPAPFYLFDEIDANLDTQYRTAVAAMILSLASNAQFICTTFRPEMLQVANTFYGVSFANKVSSVTEIQQEEALSFVETQR</sequence>
<evidence type="ECO:0000259" key="10">
    <source>
        <dbReference type="SMART" id="SM00968"/>
    </source>
</evidence>
<dbReference type="Proteomes" id="UP000649328">
    <property type="component" value="Unassembled WGS sequence"/>
</dbReference>
<dbReference type="FunFam" id="3.40.50.300:FF:000370">
    <property type="entry name" value="Structural maintenance of chromosomes 3"/>
    <property type="match status" value="1"/>
</dbReference>
<dbReference type="GO" id="GO:0051276">
    <property type="term" value="P:chromosome organization"/>
    <property type="evidence" value="ECO:0007669"/>
    <property type="project" value="InterPro"/>
</dbReference>
<dbReference type="Gene3D" id="3.30.70.1620">
    <property type="match status" value="1"/>
</dbReference>
<organism evidence="11 12">
    <name type="scientific">Metschnikowia pulcherrima</name>
    <dbReference type="NCBI Taxonomy" id="27326"/>
    <lineage>
        <taxon>Eukaryota</taxon>
        <taxon>Fungi</taxon>
        <taxon>Dikarya</taxon>
        <taxon>Ascomycota</taxon>
        <taxon>Saccharomycotina</taxon>
        <taxon>Pichiomycetes</taxon>
        <taxon>Metschnikowiaceae</taxon>
        <taxon>Metschnikowia</taxon>
    </lineage>
</organism>
<evidence type="ECO:0000256" key="5">
    <source>
        <dbReference type="ARBA" id="ARBA00023054"/>
    </source>
</evidence>
<dbReference type="Pfam" id="PF02463">
    <property type="entry name" value="SMC_N"/>
    <property type="match status" value="1"/>
</dbReference>
<dbReference type="SUPFAM" id="SSF75553">
    <property type="entry name" value="Smc hinge domain"/>
    <property type="match status" value="1"/>
</dbReference>
<dbReference type="EMBL" id="JACBPP010000005">
    <property type="protein sequence ID" value="KAF8001435.1"/>
    <property type="molecule type" value="Genomic_DNA"/>
</dbReference>
<dbReference type="CDD" id="cd03272">
    <property type="entry name" value="ABC_SMC3_euk"/>
    <property type="match status" value="1"/>
</dbReference>
<keyword evidence="6 8" id="KW-0539">Nucleus</keyword>
<feature type="coiled-coil region" evidence="9">
    <location>
        <begin position="987"/>
        <end position="1028"/>
    </location>
</feature>
<keyword evidence="5 9" id="KW-0175">Coiled coil</keyword>
<dbReference type="InterPro" id="IPR036277">
    <property type="entry name" value="SMC_hinge_sf"/>
</dbReference>
<dbReference type="Gene3D" id="3.40.50.300">
    <property type="entry name" value="P-loop containing nucleotide triphosphate hydrolases"/>
    <property type="match status" value="2"/>
</dbReference>
<dbReference type="GO" id="GO:0005524">
    <property type="term" value="F:ATP binding"/>
    <property type="evidence" value="ECO:0007669"/>
    <property type="project" value="InterPro"/>
</dbReference>
<dbReference type="PANTHER" id="PTHR43977">
    <property type="entry name" value="STRUCTURAL MAINTENANCE OF CHROMOSOMES PROTEIN 3"/>
    <property type="match status" value="1"/>
</dbReference>
<dbReference type="PIRSF" id="PIRSF005719">
    <property type="entry name" value="SMC"/>
    <property type="match status" value="1"/>
</dbReference>
<keyword evidence="12" id="KW-1185">Reference proteome</keyword>
<comment type="similarity">
    <text evidence="2">Belongs to the SMC family. SMC3 subfamily.</text>
</comment>
<evidence type="ECO:0000256" key="4">
    <source>
        <dbReference type="ARBA" id="ARBA00022776"/>
    </source>
</evidence>
<dbReference type="AlphaFoldDB" id="A0A8H7GQT7"/>
<accession>A0A8H7GQT7</accession>
<dbReference type="SUPFAM" id="SSF52540">
    <property type="entry name" value="P-loop containing nucleoside triphosphate hydrolases"/>
    <property type="match status" value="1"/>
</dbReference>
<dbReference type="FunFam" id="3.40.50.300:FF:000424">
    <property type="entry name" value="Structural maintenance of chromosomes 3"/>
    <property type="match status" value="1"/>
</dbReference>
<keyword evidence="3" id="KW-0132">Cell division</keyword>
<evidence type="ECO:0000256" key="3">
    <source>
        <dbReference type="ARBA" id="ARBA00022618"/>
    </source>
</evidence>
<dbReference type="InterPro" id="IPR010935">
    <property type="entry name" value="SMC_hinge"/>
</dbReference>
<name>A0A8H7GQT7_9ASCO</name>
<evidence type="ECO:0000256" key="6">
    <source>
        <dbReference type="ARBA" id="ARBA00023242"/>
    </source>
</evidence>
<dbReference type="InterPro" id="IPR024704">
    <property type="entry name" value="SMC"/>
</dbReference>
<dbReference type="GO" id="GO:0051301">
    <property type="term" value="P:cell division"/>
    <property type="evidence" value="ECO:0007669"/>
    <property type="project" value="UniProtKB-KW"/>
</dbReference>
<evidence type="ECO:0000313" key="11">
    <source>
        <dbReference type="EMBL" id="KAF8001435.1"/>
    </source>
</evidence>
<evidence type="ECO:0000256" key="7">
    <source>
        <dbReference type="ARBA" id="ARBA00023306"/>
    </source>
</evidence>
<feature type="coiled-coil region" evidence="9">
    <location>
        <begin position="467"/>
        <end position="505"/>
    </location>
</feature>
<feature type="coiled-coil region" evidence="9">
    <location>
        <begin position="326"/>
        <end position="371"/>
    </location>
</feature>
<keyword evidence="4" id="KW-0498">Mitosis</keyword>
<evidence type="ECO:0000313" key="12">
    <source>
        <dbReference type="Proteomes" id="UP000649328"/>
    </source>
</evidence>
<feature type="coiled-coil region" evidence="9">
    <location>
        <begin position="185"/>
        <end position="262"/>
    </location>
</feature>
<evidence type="ECO:0000256" key="9">
    <source>
        <dbReference type="SAM" id="Coils"/>
    </source>
</evidence>
<feature type="domain" description="SMC hinge" evidence="10">
    <location>
        <begin position="525"/>
        <end position="640"/>
    </location>
</feature>
<dbReference type="OrthoDB" id="431497at2759"/>
<feature type="coiled-coil region" evidence="9">
    <location>
        <begin position="686"/>
        <end position="720"/>
    </location>
</feature>
<evidence type="ECO:0000256" key="2">
    <source>
        <dbReference type="ARBA" id="ARBA00005917"/>
    </source>
</evidence>
<comment type="subcellular location">
    <subcellularLocation>
        <location evidence="1 8">Nucleus</location>
    </subcellularLocation>
</comment>
<dbReference type="Gene3D" id="1.20.1060.20">
    <property type="match status" value="1"/>
</dbReference>
<gene>
    <name evidence="11" type="ORF">HF325_003936</name>
</gene>
<evidence type="ECO:0000256" key="1">
    <source>
        <dbReference type="ARBA" id="ARBA00004123"/>
    </source>
</evidence>
<reference evidence="11" key="1">
    <citation type="submission" date="2020-10" db="EMBL/GenBank/DDBJ databases">
        <title>The Whole-Genome Sequence of Metschnikowia persimmonesis, a Novel Endophytic Yeast Species Isolated from Medicinal Plant Diospyros kaki Thumb.</title>
        <authorList>
            <person name="Rahmat E."/>
            <person name="Kang Y."/>
        </authorList>
    </citation>
    <scope>NUCLEOTIDE SEQUENCE</scope>
    <source>
        <strain evidence="11">KIOM G15050</strain>
    </source>
</reference>